<gene>
    <name evidence="2" type="ORF">GCM10010389_61970</name>
</gene>
<sequence>MEEQSPQGNGSPDGRREPQVELRKPPNGDGGGGDGVVPVTPKPPPLPPPFQAANYMFRLDGFTISETRSPRHDTVHVSFGLQVGDKKYPPQIKKMGDLGEGNYPVDLEFGPVPVTDAGERVIFNYTILNNGHDSDANIAKTLIDATTALLSKKFGAGTFWTVVLTILVDFIGGIFFANCDGVVAVDQVELSGEELWARTVGRGSAHETRYYPGTDSPVGCGSNSAYWVSWSILGAGVIPPEINPVVSVPAKARISV</sequence>
<evidence type="ECO:0000256" key="1">
    <source>
        <dbReference type="SAM" id="MobiDB-lite"/>
    </source>
</evidence>
<feature type="region of interest" description="Disordered" evidence="1">
    <location>
        <begin position="1"/>
        <end position="50"/>
    </location>
</feature>
<organism evidence="2 3">
    <name type="scientific">Streptomyces echinoruber</name>
    <dbReference type="NCBI Taxonomy" id="68898"/>
    <lineage>
        <taxon>Bacteria</taxon>
        <taxon>Bacillati</taxon>
        <taxon>Actinomycetota</taxon>
        <taxon>Actinomycetes</taxon>
        <taxon>Kitasatosporales</taxon>
        <taxon>Streptomycetaceae</taxon>
        <taxon>Streptomyces</taxon>
    </lineage>
</organism>
<keyword evidence="3" id="KW-1185">Reference proteome</keyword>
<comment type="caution">
    <text evidence="2">The sequence shown here is derived from an EMBL/GenBank/DDBJ whole genome shotgun (WGS) entry which is preliminary data.</text>
</comment>
<name>A0A918RZP7_9ACTN</name>
<dbReference type="Proteomes" id="UP000623010">
    <property type="component" value="Unassembled WGS sequence"/>
</dbReference>
<feature type="compositionally biased region" description="Pro residues" evidence="1">
    <location>
        <begin position="40"/>
        <end position="50"/>
    </location>
</feature>
<dbReference type="AlphaFoldDB" id="A0A918RZP7"/>
<feature type="compositionally biased region" description="Basic and acidic residues" evidence="1">
    <location>
        <begin position="13"/>
        <end position="26"/>
    </location>
</feature>
<evidence type="ECO:0000313" key="2">
    <source>
        <dbReference type="EMBL" id="GHA14844.1"/>
    </source>
</evidence>
<protein>
    <submittedName>
        <fullName evidence="2">Uncharacterized protein</fullName>
    </submittedName>
</protein>
<dbReference type="RefSeq" id="WP_190060822.1">
    <property type="nucleotide sequence ID" value="NZ_BMWH01000039.1"/>
</dbReference>
<reference evidence="2" key="2">
    <citation type="submission" date="2020-09" db="EMBL/GenBank/DDBJ databases">
        <authorList>
            <person name="Sun Q."/>
            <person name="Ohkuma M."/>
        </authorList>
    </citation>
    <scope>NUCLEOTIDE SEQUENCE</scope>
    <source>
        <strain evidence="2">JCM 5016</strain>
    </source>
</reference>
<dbReference type="EMBL" id="BMWH01000039">
    <property type="protein sequence ID" value="GHA14844.1"/>
    <property type="molecule type" value="Genomic_DNA"/>
</dbReference>
<accession>A0A918RZP7</accession>
<reference evidence="2" key="1">
    <citation type="journal article" date="2014" name="Int. J. Syst. Evol. Microbiol.">
        <title>Complete genome sequence of Corynebacterium casei LMG S-19264T (=DSM 44701T), isolated from a smear-ripened cheese.</title>
        <authorList>
            <consortium name="US DOE Joint Genome Institute (JGI-PGF)"/>
            <person name="Walter F."/>
            <person name="Albersmeier A."/>
            <person name="Kalinowski J."/>
            <person name="Ruckert C."/>
        </authorList>
    </citation>
    <scope>NUCLEOTIDE SEQUENCE</scope>
    <source>
        <strain evidence="2">JCM 5016</strain>
    </source>
</reference>
<feature type="compositionally biased region" description="Polar residues" evidence="1">
    <location>
        <begin position="1"/>
        <end position="10"/>
    </location>
</feature>
<proteinExistence type="predicted"/>
<evidence type="ECO:0000313" key="3">
    <source>
        <dbReference type="Proteomes" id="UP000623010"/>
    </source>
</evidence>